<dbReference type="PANTHER" id="PTHR43080">
    <property type="entry name" value="CBS DOMAIN-CONTAINING PROTEIN CBSX3, MITOCHONDRIAL"/>
    <property type="match status" value="1"/>
</dbReference>
<dbReference type="SMART" id="SM00116">
    <property type="entry name" value="CBS"/>
    <property type="match status" value="2"/>
</dbReference>
<dbReference type="PROSITE" id="PS51371">
    <property type="entry name" value="CBS"/>
    <property type="match status" value="2"/>
</dbReference>
<protein>
    <recommendedName>
        <fullName evidence="3">CBS domain-containing protein</fullName>
    </recommendedName>
</protein>
<comment type="caution">
    <text evidence="4">The sequence shown here is derived from an EMBL/GenBank/DDBJ whole genome shotgun (WGS) entry which is preliminary data.</text>
</comment>
<gene>
    <name evidence="4" type="ORF">C0187_05945</name>
</gene>
<dbReference type="InterPro" id="IPR000644">
    <property type="entry name" value="CBS_dom"/>
</dbReference>
<keyword evidence="1 2" id="KW-0129">CBS domain</keyword>
<reference evidence="4 5" key="1">
    <citation type="submission" date="2018-01" db="EMBL/GenBank/DDBJ databases">
        <title>Metagenomic assembled genomes from two thermal pools in the Uzon Caldera, Kamchatka, Russia.</title>
        <authorList>
            <person name="Wilkins L."/>
            <person name="Ettinger C."/>
        </authorList>
    </citation>
    <scope>NUCLEOTIDE SEQUENCE [LARGE SCALE GENOMIC DNA]</scope>
    <source>
        <strain evidence="4">ZAV-05</strain>
    </source>
</reference>
<dbReference type="Gene3D" id="3.10.580.10">
    <property type="entry name" value="CBS-domain"/>
    <property type="match status" value="1"/>
</dbReference>
<feature type="domain" description="CBS" evidence="3">
    <location>
        <begin position="98"/>
        <end position="155"/>
    </location>
</feature>
<evidence type="ECO:0000256" key="2">
    <source>
        <dbReference type="PROSITE-ProRule" id="PRU00703"/>
    </source>
</evidence>
<dbReference type="Pfam" id="PF00571">
    <property type="entry name" value="CBS"/>
    <property type="match status" value="2"/>
</dbReference>
<dbReference type="PANTHER" id="PTHR43080:SF2">
    <property type="entry name" value="CBS DOMAIN-CONTAINING PROTEIN"/>
    <property type="match status" value="1"/>
</dbReference>
<dbReference type="Proteomes" id="UP000242881">
    <property type="component" value="Unassembled WGS sequence"/>
</dbReference>
<sequence length="166" mass="18648">MKAKDIMSPFNGIALDPEMGLKEAVEFMNFYRKDDGTVGVKGMLVMSGDKVVGTLSMEDVLRSVIPFYINPLLSDFTWEGMLLNMASRMCNKKVKEIMNKNLIFAEPDDSLMECAEKLIKYNLQRLPVVEKGKVVGIILIRDLYNVVINKILGRLNGNTDGCGDKY</sequence>
<accession>A0A2J6WI75</accession>
<dbReference type="InterPro" id="IPR051257">
    <property type="entry name" value="Diverse_CBS-Domain"/>
</dbReference>
<dbReference type="EMBL" id="PNIN01000058">
    <property type="protein sequence ID" value="PMP70088.1"/>
    <property type="molecule type" value="Genomic_DNA"/>
</dbReference>
<proteinExistence type="predicted"/>
<dbReference type="InterPro" id="IPR046342">
    <property type="entry name" value="CBS_dom_sf"/>
</dbReference>
<evidence type="ECO:0000313" key="4">
    <source>
        <dbReference type="EMBL" id="PMP70088.1"/>
    </source>
</evidence>
<evidence type="ECO:0000259" key="3">
    <source>
        <dbReference type="PROSITE" id="PS51371"/>
    </source>
</evidence>
<evidence type="ECO:0000313" key="5">
    <source>
        <dbReference type="Proteomes" id="UP000242881"/>
    </source>
</evidence>
<evidence type="ECO:0000256" key="1">
    <source>
        <dbReference type="ARBA" id="ARBA00023122"/>
    </source>
</evidence>
<feature type="domain" description="CBS" evidence="3">
    <location>
        <begin position="7"/>
        <end position="72"/>
    </location>
</feature>
<dbReference type="SUPFAM" id="SSF54631">
    <property type="entry name" value="CBS-domain pair"/>
    <property type="match status" value="1"/>
</dbReference>
<name>A0A2J6WI75_9BACT</name>
<organism evidence="4 5">
    <name type="scientific">Calditerrivibrio nitroreducens</name>
    <dbReference type="NCBI Taxonomy" id="477976"/>
    <lineage>
        <taxon>Bacteria</taxon>
        <taxon>Pseudomonadati</taxon>
        <taxon>Deferribacterota</taxon>
        <taxon>Deferribacteres</taxon>
        <taxon>Deferribacterales</taxon>
        <taxon>Calditerrivibrionaceae</taxon>
    </lineage>
</organism>
<dbReference type="AlphaFoldDB" id="A0A2J6WI75"/>